<keyword evidence="12" id="KW-1185">Reference proteome</keyword>
<keyword evidence="6 9" id="KW-1133">Transmembrane helix</keyword>
<proteinExistence type="inferred from homology"/>
<evidence type="ECO:0000313" key="11">
    <source>
        <dbReference type="EMBL" id="MDQ0419507.1"/>
    </source>
</evidence>
<evidence type="ECO:0000259" key="10">
    <source>
        <dbReference type="Pfam" id="PF02397"/>
    </source>
</evidence>
<dbReference type="PANTHER" id="PTHR30576:SF4">
    <property type="entry name" value="UNDECAPRENYL-PHOSPHATE GALACTOSE PHOSPHOTRANSFERASE"/>
    <property type="match status" value="1"/>
</dbReference>
<reference evidence="11 12" key="1">
    <citation type="submission" date="2023-07" db="EMBL/GenBank/DDBJ databases">
        <title>Genomic Encyclopedia of Type Strains, Phase IV (KMG-IV): sequencing the most valuable type-strain genomes for metagenomic binning, comparative biology and taxonomic classification.</title>
        <authorList>
            <person name="Goeker M."/>
        </authorList>
    </citation>
    <scope>NUCLEOTIDE SEQUENCE [LARGE SCALE GENOMIC DNA]</scope>
    <source>
        <strain evidence="11 12">DSM 1111</strain>
    </source>
</reference>
<evidence type="ECO:0000256" key="8">
    <source>
        <dbReference type="ARBA" id="ARBA00023169"/>
    </source>
</evidence>
<keyword evidence="4" id="KW-0808">Transferase</keyword>
<comment type="similarity">
    <text evidence="2">Belongs to the bacterial sugar transferase family.</text>
</comment>
<evidence type="ECO:0000256" key="4">
    <source>
        <dbReference type="ARBA" id="ARBA00022679"/>
    </source>
</evidence>
<gene>
    <name evidence="11" type="ORF">J2045_000517</name>
</gene>
<feature type="domain" description="Bacterial sugar transferase" evidence="10">
    <location>
        <begin position="28"/>
        <end position="219"/>
    </location>
</feature>
<evidence type="ECO:0000256" key="5">
    <source>
        <dbReference type="ARBA" id="ARBA00022692"/>
    </source>
</evidence>
<keyword evidence="5 9" id="KW-0812">Transmembrane</keyword>
<evidence type="ECO:0000313" key="12">
    <source>
        <dbReference type="Proteomes" id="UP001238496"/>
    </source>
</evidence>
<comment type="subcellular location">
    <subcellularLocation>
        <location evidence="1">Cell membrane</location>
    </subcellularLocation>
</comment>
<comment type="caution">
    <text evidence="11">The sequence shown here is derived from an EMBL/GenBank/DDBJ whole genome shotgun (WGS) entry which is preliminary data.</text>
</comment>
<sequence length="225" mass="25851">MMSLYSGNFAQRCESELSSGQASRRGFKRAFDIVFSLLALIFLFPVLVLVAVTLLIVDGSPIIFRHERIGRGGRTFNCLKFRTMRKDAEKVLSELLASDPVLLQEWRETQKLKNDPRVHWVGKYLRMTCLDELPQLFNILAGDMSIVGPRPIVAAELEHYGPHVHCYLTLTPGLTGLWQVSKRADTSYQQRVEFDIDYYNRCSMRTDFLIILKTIAVVFFAQNER</sequence>
<dbReference type="Proteomes" id="UP001238496">
    <property type="component" value="Unassembled WGS sequence"/>
</dbReference>
<keyword evidence="7 9" id="KW-0472">Membrane</keyword>
<keyword evidence="3" id="KW-1003">Cell membrane</keyword>
<organism evidence="11 12">
    <name type="scientific">Peteryoungia aggregata LMG 23059</name>
    <dbReference type="NCBI Taxonomy" id="1368425"/>
    <lineage>
        <taxon>Bacteria</taxon>
        <taxon>Pseudomonadati</taxon>
        <taxon>Pseudomonadota</taxon>
        <taxon>Alphaproteobacteria</taxon>
        <taxon>Hyphomicrobiales</taxon>
        <taxon>Rhizobiaceae</taxon>
        <taxon>Peteryoungia</taxon>
    </lineage>
</organism>
<dbReference type="InterPro" id="IPR003362">
    <property type="entry name" value="Bact_transf"/>
</dbReference>
<feature type="transmembrane region" description="Helical" evidence="9">
    <location>
        <begin position="33"/>
        <end position="57"/>
    </location>
</feature>
<name>A0ABU0G2F1_9HYPH</name>
<evidence type="ECO:0000256" key="2">
    <source>
        <dbReference type="ARBA" id="ARBA00006464"/>
    </source>
</evidence>
<dbReference type="RefSeq" id="WP_307369056.1">
    <property type="nucleotide sequence ID" value="NZ_JAUSUW010000001.1"/>
</dbReference>
<evidence type="ECO:0000256" key="3">
    <source>
        <dbReference type="ARBA" id="ARBA00022475"/>
    </source>
</evidence>
<dbReference type="EMBL" id="JAUSUW010000001">
    <property type="protein sequence ID" value="MDQ0419507.1"/>
    <property type="molecule type" value="Genomic_DNA"/>
</dbReference>
<dbReference type="PANTHER" id="PTHR30576">
    <property type="entry name" value="COLANIC BIOSYNTHESIS UDP-GLUCOSE LIPID CARRIER TRANSFERASE"/>
    <property type="match status" value="1"/>
</dbReference>
<accession>A0ABU0G2F1</accession>
<evidence type="ECO:0000256" key="7">
    <source>
        <dbReference type="ARBA" id="ARBA00023136"/>
    </source>
</evidence>
<keyword evidence="8" id="KW-0270">Exopolysaccharide synthesis</keyword>
<dbReference type="Pfam" id="PF02397">
    <property type="entry name" value="Bac_transf"/>
    <property type="match status" value="1"/>
</dbReference>
<evidence type="ECO:0000256" key="6">
    <source>
        <dbReference type="ARBA" id="ARBA00022989"/>
    </source>
</evidence>
<evidence type="ECO:0000256" key="1">
    <source>
        <dbReference type="ARBA" id="ARBA00004236"/>
    </source>
</evidence>
<protein>
    <submittedName>
        <fullName evidence="11">Exopolysaccharide production protein ExoY</fullName>
    </submittedName>
</protein>
<evidence type="ECO:0000256" key="9">
    <source>
        <dbReference type="SAM" id="Phobius"/>
    </source>
</evidence>